<name>A0ABR3NC91_9TELE</name>
<accession>A0ABR3NC91</accession>
<dbReference type="InterPro" id="IPR036397">
    <property type="entry name" value="RNaseH_sf"/>
</dbReference>
<organism evidence="1 2">
    <name type="scientific">Cirrhinus molitorella</name>
    <name type="common">mud carp</name>
    <dbReference type="NCBI Taxonomy" id="172907"/>
    <lineage>
        <taxon>Eukaryota</taxon>
        <taxon>Metazoa</taxon>
        <taxon>Chordata</taxon>
        <taxon>Craniata</taxon>
        <taxon>Vertebrata</taxon>
        <taxon>Euteleostomi</taxon>
        <taxon>Actinopterygii</taxon>
        <taxon>Neopterygii</taxon>
        <taxon>Teleostei</taxon>
        <taxon>Ostariophysi</taxon>
        <taxon>Cypriniformes</taxon>
        <taxon>Cyprinidae</taxon>
        <taxon>Labeoninae</taxon>
        <taxon>Labeonini</taxon>
        <taxon>Cirrhinus</taxon>
    </lineage>
</organism>
<dbReference type="Gene3D" id="3.30.420.10">
    <property type="entry name" value="Ribonuclease H-like superfamily/Ribonuclease H"/>
    <property type="match status" value="1"/>
</dbReference>
<feature type="non-terminal residue" evidence="1">
    <location>
        <position position="67"/>
    </location>
</feature>
<evidence type="ECO:0000313" key="1">
    <source>
        <dbReference type="EMBL" id="KAL1274300.1"/>
    </source>
</evidence>
<evidence type="ECO:0000313" key="2">
    <source>
        <dbReference type="Proteomes" id="UP001558613"/>
    </source>
</evidence>
<dbReference type="EMBL" id="JAYMGO010000005">
    <property type="protein sequence ID" value="KAL1274300.1"/>
    <property type="molecule type" value="Genomic_DNA"/>
</dbReference>
<reference evidence="1 2" key="1">
    <citation type="submission" date="2023-09" db="EMBL/GenBank/DDBJ databases">
        <authorList>
            <person name="Wang M."/>
        </authorList>
    </citation>
    <scope>NUCLEOTIDE SEQUENCE [LARGE SCALE GENOMIC DNA]</scope>
    <source>
        <strain evidence="1">GT-2023</strain>
        <tissue evidence="1">Liver</tissue>
    </source>
</reference>
<protein>
    <recommendedName>
        <fullName evidence="3">Transposable element Tcb1 transposase</fullName>
    </recommendedName>
</protein>
<feature type="non-terminal residue" evidence="1">
    <location>
        <position position="1"/>
    </location>
</feature>
<gene>
    <name evidence="1" type="ORF">QQF64_027114</name>
</gene>
<keyword evidence="2" id="KW-1185">Reference proteome</keyword>
<dbReference type="Proteomes" id="UP001558613">
    <property type="component" value="Unassembled WGS sequence"/>
</dbReference>
<proteinExistence type="predicted"/>
<comment type="caution">
    <text evidence="1">The sequence shown here is derived from an EMBL/GenBank/DDBJ whole genome shotgun (WGS) entry which is preliminary data.</text>
</comment>
<sequence>QPGEEYKGRCVLPTVKHGGVSVMVWGCMSAASTGELQFIEGTMNASMYCDILKQSMIPSIQRLSRKA</sequence>
<evidence type="ECO:0008006" key="3">
    <source>
        <dbReference type="Google" id="ProtNLM"/>
    </source>
</evidence>